<protein>
    <submittedName>
        <fullName evidence="2">Nuclear transport factor 2 family protein</fullName>
    </submittedName>
</protein>
<evidence type="ECO:0000313" key="2">
    <source>
        <dbReference type="EMBL" id="TLP37482.1"/>
    </source>
</evidence>
<dbReference type="Gene3D" id="3.10.450.50">
    <property type="match status" value="1"/>
</dbReference>
<dbReference type="Proteomes" id="UP000308901">
    <property type="component" value="Unassembled WGS sequence"/>
</dbReference>
<dbReference type="Pfam" id="PF12680">
    <property type="entry name" value="SnoaL_2"/>
    <property type="match status" value="1"/>
</dbReference>
<proteinExistence type="predicted"/>
<comment type="caution">
    <text evidence="2">The sequence shown here is derived from an EMBL/GenBank/DDBJ whole genome shotgun (WGS) entry which is preliminary data.</text>
</comment>
<dbReference type="AlphaFoldDB" id="A0A5R8Y0D6"/>
<organism evidence="2 3">
    <name type="scientific">Arcobacter arenosus</name>
    <dbReference type="NCBI Taxonomy" id="2576037"/>
    <lineage>
        <taxon>Bacteria</taxon>
        <taxon>Pseudomonadati</taxon>
        <taxon>Campylobacterota</taxon>
        <taxon>Epsilonproteobacteria</taxon>
        <taxon>Campylobacterales</taxon>
        <taxon>Arcobacteraceae</taxon>
        <taxon>Arcobacter</taxon>
    </lineage>
</organism>
<name>A0A5R8Y0D6_9BACT</name>
<feature type="domain" description="SnoaL-like" evidence="1">
    <location>
        <begin position="21"/>
        <end position="105"/>
    </location>
</feature>
<accession>A0A5R8Y0D6</accession>
<keyword evidence="3" id="KW-1185">Reference proteome</keyword>
<dbReference type="InterPro" id="IPR032710">
    <property type="entry name" value="NTF2-like_dom_sf"/>
</dbReference>
<dbReference type="OrthoDB" id="1115105at2"/>
<sequence>MKIEEYASFFENIKEDTKKQEYEKYFSEEVNFKDPFHQVEGIENIYNIFQNMFQNLDNTKFDVTEIVSNKKIAYLKWDFTFSFKNKKEINRFTGVSRVVFDENNKVLIHEDYWDAAHNIYEKFPILSSLLKFAKSKIQN</sequence>
<dbReference type="EMBL" id="VANU01000004">
    <property type="protein sequence ID" value="TLP37482.1"/>
    <property type="molecule type" value="Genomic_DNA"/>
</dbReference>
<dbReference type="RefSeq" id="WP_138152627.1">
    <property type="nucleotide sequence ID" value="NZ_CBDDKQ010000004.1"/>
</dbReference>
<evidence type="ECO:0000313" key="3">
    <source>
        <dbReference type="Proteomes" id="UP000308901"/>
    </source>
</evidence>
<reference evidence="2 3" key="1">
    <citation type="submission" date="2019-05" db="EMBL/GenBank/DDBJ databases">
        <title>Arcobacter sp. nov., isolated from sea sediment.</title>
        <authorList>
            <person name="Kim W."/>
        </authorList>
    </citation>
    <scope>NUCLEOTIDE SEQUENCE [LARGE SCALE GENOMIC DNA]</scope>
    <source>
        <strain evidence="2 3">CAU 1517</strain>
    </source>
</reference>
<gene>
    <name evidence="2" type="ORF">FDK22_09135</name>
</gene>
<dbReference type="SUPFAM" id="SSF54427">
    <property type="entry name" value="NTF2-like"/>
    <property type="match status" value="1"/>
</dbReference>
<dbReference type="InterPro" id="IPR037401">
    <property type="entry name" value="SnoaL-like"/>
</dbReference>
<evidence type="ECO:0000259" key="1">
    <source>
        <dbReference type="Pfam" id="PF12680"/>
    </source>
</evidence>